<feature type="transmembrane region" description="Helical" evidence="10">
    <location>
        <begin position="428"/>
        <end position="447"/>
    </location>
</feature>
<feature type="transmembrane region" description="Helical" evidence="10">
    <location>
        <begin position="402"/>
        <end position="419"/>
    </location>
</feature>
<gene>
    <name evidence="12" type="ORF">NMOB1V02_LOCUS4682</name>
</gene>
<evidence type="ECO:0000256" key="3">
    <source>
        <dbReference type="ARBA" id="ARBA00018074"/>
    </source>
</evidence>
<keyword evidence="5 10" id="KW-0812">Transmembrane</keyword>
<keyword evidence="4 10" id="KW-0813">Transport</keyword>
<dbReference type="PANTHER" id="PTHR13038:SF10">
    <property type="entry name" value="AUTOPHAGY-RELATED PROTEIN 9"/>
    <property type="match status" value="1"/>
</dbReference>
<feature type="transmembrane region" description="Helical" evidence="10">
    <location>
        <begin position="74"/>
        <end position="100"/>
    </location>
</feature>
<keyword evidence="8 10" id="KW-0445">Lipid transport</keyword>
<proteinExistence type="inferred from homology"/>
<evidence type="ECO:0000256" key="5">
    <source>
        <dbReference type="ARBA" id="ARBA00022692"/>
    </source>
</evidence>
<evidence type="ECO:0000313" key="13">
    <source>
        <dbReference type="Proteomes" id="UP000678499"/>
    </source>
</evidence>
<evidence type="ECO:0000256" key="7">
    <source>
        <dbReference type="ARBA" id="ARBA00023006"/>
    </source>
</evidence>
<reference evidence="12" key="1">
    <citation type="submission" date="2020-11" db="EMBL/GenBank/DDBJ databases">
        <authorList>
            <person name="Tran Van P."/>
        </authorList>
    </citation>
    <scope>NUCLEOTIDE SEQUENCE</scope>
</reference>
<keyword evidence="6 10" id="KW-1133">Transmembrane helix</keyword>
<evidence type="ECO:0000256" key="2">
    <source>
        <dbReference type="ARBA" id="ARBA00006185"/>
    </source>
</evidence>
<dbReference type="GO" id="GO:0034727">
    <property type="term" value="P:piecemeal microautophagy of the nucleus"/>
    <property type="evidence" value="ECO:0007669"/>
    <property type="project" value="TreeGrafter"/>
</dbReference>
<dbReference type="GO" id="GO:0000422">
    <property type="term" value="P:autophagy of mitochondrion"/>
    <property type="evidence" value="ECO:0007669"/>
    <property type="project" value="TreeGrafter"/>
</dbReference>
<feature type="transmembrane region" description="Helical" evidence="10">
    <location>
        <begin position="312"/>
        <end position="336"/>
    </location>
</feature>
<dbReference type="EMBL" id="OA882788">
    <property type="protein sequence ID" value="CAD7276939.1"/>
    <property type="molecule type" value="Genomic_DNA"/>
</dbReference>
<feature type="region of interest" description="Disordered" evidence="11">
    <location>
        <begin position="553"/>
        <end position="583"/>
    </location>
</feature>
<evidence type="ECO:0000256" key="8">
    <source>
        <dbReference type="ARBA" id="ARBA00023055"/>
    </source>
</evidence>
<comment type="function">
    <text evidence="10">Phospholipid scramblase involved in autophagy. Cycles between the preautophagosomal structure/phagophore assembly site (PAS) and the cytoplasmic vesicle pool and supplies membrane for the growing autophagosome. Lipid scramblase activity plays a key role in preautophagosomal structure/phagophore assembly by distributing the phospholipids that arrive through ATG2 from the cytoplasmic to the luminal leaflet of the bilayer, thereby driving autophagosomal membrane expansion.</text>
</comment>
<evidence type="ECO:0000256" key="4">
    <source>
        <dbReference type="ARBA" id="ARBA00022448"/>
    </source>
</evidence>
<sequence>MMIGSSADGDEHSVLVGSQHHATYQSLHEENDEPPEYPGIINDVPDVNARSRWNHVADLDSFFRRVYWYHQKHGVLCMIAQEFLELVQFLFVIVFSVFLLQCVDYRVLFRDKTAPGHNATDKISLSDAVLPANQCLTHFNGILIVVLMVAAVFWALFLVRFVCNAFFYWEIARFYQSALKIGQKELNNLTWHEVQSRLRAVQEDLHLCVHKPVLTQLDIYNRILRQVFSIHNVSILFENYFIAMVNKSVLPLKFCVPFFGEMVFLSRGMKFNLELILFRAPGAPFESNWHLRQEYKSAGNRTGLADAFSKRVLWFSAVNLLLSPLIFLWQILYSIFHYTELVKKDPSFLGTRTWSSYGRVYLRHFNELDHELNSRLNRGYSPASKYMSSFTTPFVTVVAKKFAFFFGAPLAVLIILTVIDEDVLTAEHALTLITVLGTVVALCRAMIPDENMVWCPEMLMNAVLAQVHYLPDSWAGKAHTSTVRDNFAQIFQLKVVYVIEELLSPLVTPFILFFIIRPQSQVVVDFLRNFTVDIVGVGDVCSFAQMDVKRHGSPTWKVGESEEGDHDDEAEDRPGRAGKNDPLVQAENGKTELSLVHFSLTNPDWRPSKDANLYLTKLQRHAQREAMESLRTADLSTFNHSLDTVSQIPFGNGMSVMGAGSVYRPGSAAVRSRQGPLRGAVANLEGSIDEDLSKGTSGHQSFGLGDSLMGTSRGVPFFGVGSVHQTNAEAMAASRMMATSSAVQQDPATVDRIVEFNVTNMSFSAVYLHEMHRRKVFGQRGTGRTLAPFQMIPEDDTESSVTNPFL</sequence>
<evidence type="ECO:0000256" key="10">
    <source>
        <dbReference type="RuleBase" id="RU364027"/>
    </source>
</evidence>
<evidence type="ECO:0000256" key="11">
    <source>
        <dbReference type="SAM" id="MobiDB-lite"/>
    </source>
</evidence>
<dbReference type="GO" id="GO:0005776">
    <property type="term" value="C:autophagosome"/>
    <property type="evidence" value="ECO:0007669"/>
    <property type="project" value="TreeGrafter"/>
</dbReference>
<dbReference type="GO" id="GO:0034045">
    <property type="term" value="C:phagophore assembly site membrane"/>
    <property type="evidence" value="ECO:0007669"/>
    <property type="project" value="UniProtKB-SubCell"/>
</dbReference>
<comment type="similarity">
    <text evidence="2 10">Belongs to the ATG9 family.</text>
</comment>
<dbReference type="GO" id="GO:0034497">
    <property type="term" value="P:protein localization to phagophore assembly site"/>
    <property type="evidence" value="ECO:0007669"/>
    <property type="project" value="TreeGrafter"/>
</dbReference>
<dbReference type="EMBL" id="CAJPEX010000751">
    <property type="protein sequence ID" value="CAG0917091.1"/>
    <property type="molecule type" value="Genomic_DNA"/>
</dbReference>
<accession>A0A7R9BLX9</accession>
<dbReference type="GO" id="GO:0006869">
    <property type="term" value="P:lipid transport"/>
    <property type="evidence" value="ECO:0007669"/>
    <property type="project" value="UniProtKB-KW"/>
</dbReference>
<name>A0A7R9BLX9_9CRUS</name>
<evidence type="ECO:0000256" key="1">
    <source>
        <dbReference type="ARBA" id="ARBA00004511"/>
    </source>
</evidence>
<dbReference type="AlphaFoldDB" id="A0A7R9BLX9"/>
<dbReference type="InterPro" id="IPR007241">
    <property type="entry name" value="Autophagy-rel_prot_9"/>
</dbReference>
<keyword evidence="9 10" id="KW-0472">Membrane</keyword>
<comment type="subcellular location">
    <subcellularLocation>
        <location evidence="1 10">Preautophagosomal structure membrane</location>
        <topology evidence="1 10">Multi-pass membrane protein</topology>
    </subcellularLocation>
</comment>
<feature type="compositionally biased region" description="Acidic residues" evidence="11">
    <location>
        <begin position="561"/>
        <end position="571"/>
    </location>
</feature>
<organism evidence="12">
    <name type="scientific">Notodromas monacha</name>
    <dbReference type="NCBI Taxonomy" id="399045"/>
    <lineage>
        <taxon>Eukaryota</taxon>
        <taxon>Metazoa</taxon>
        <taxon>Ecdysozoa</taxon>
        <taxon>Arthropoda</taxon>
        <taxon>Crustacea</taxon>
        <taxon>Oligostraca</taxon>
        <taxon>Ostracoda</taxon>
        <taxon>Podocopa</taxon>
        <taxon>Podocopida</taxon>
        <taxon>Cypridocopina</taxon>
        <taxon>Cypridoidea</taxon>
        <taxon>Cyprididae</taxon>
        <taxon>Notodromas</taxon>
    </lineage>
</organism>
<keyword evidence="7 10" id="KW-0072">Autophagy</keyword>
<dbReference type="Proteomes" id="UP000678499">
    <property type="component" value="Unassembled WGS sequence"/>
</dbReference>
<keyword evidence="13" id="KW-1185">Reference proteome</keyword>
<feature type="transmembrane region" description="Helical" evidence="10">
    <location>
        <begin position="142"/>
        <end position="169"/>
    </location>
</feature>
<dbReference type="PANTHER" id="PTHR13038">
    <property type="entry name" value="APG9 AUTOPHAGY 9"/>
    <property type="match status" value="1"/>
</dbReference>
<dbReference type="GO" id="GO:0061709">
    <property type="term" value="P:reticulophagy"/>
    <property type="evidence" value="ECO:0007669"/>
    <property type="project" value="TreeGrafter"/>
</dbReference>
<protein>
    <recommendedName>
        <fullName evidence="3 10">Autophagy-related protein 9</fullName>
    </recommendedName>
</protein>
<dbReference type="Pfam" id="PF04109">
    <property type="entry name" value="ATG9"/>
    <property type="match status" value="1"/>
</dbReference>
<dbReference type="OrthoDB" id="2020634at2759"/>
<evidence type="ECO:0000313" key="12">
    <source>
        <dbReference type="EMBL" id="CAD7276939.1"/>
    </source>
</evidence>
<evidence type="ECO:0000256" key="6">
    <source>
        <dbReference type="ARBA" id="ARBA00022989"/>
    </source>
</evidence>
<evidence type="ECO:0000256" key="9">
    <source>
        <dbReference type="ARBA" id="ARBA00023136"/>
    </source>
</evidence>